<accession>A0AAU8PBW2</accession>
<dbReference type="EMBL" id="CP002770">
    <property type="protein sequence ID" value="AEG14825.1"/>
    <property type="molecule type" value="Genomic_DNA"/>
</dbReference>
<dbReference type="KEGG" id="dku:Desku_1242"/>
<protein>
    <submittedName>
        <fullName evidence="1">Uncharacterized protein</fullName>
    </submittedName>
</protein>
<reference evidence="2" key="1">
    <citation type="submission" date="2011-05" db="EMBL/GenBank/DDBJ databases">
        <title>Complete sequence of Desulfotomaculum kuznetsovii DSM 6115.</title>
        <authorList>
            <person name="Lucas S."/>
            <person name="Han J."/>
            <person name="Lapidus A."/>
            <person name="Cheng J.-F."/>
            <person name="Goodwin L."/>
            <person name="Pitluck S."/>
            <person name="Peters L."/>
            <person name="Mikhailova N."/>
            <person name="Lu M."/>
            <person name="Saunders E."/>
            <person name="Han C."/>
            <person name="Tapia R."/>
            <person name="Land M."/>
            <person name="Hauser L."/>
            <person name="Kyrpides N."/>
            <person name="Ivanova N."/>
            <person name="Pagani I."/>
            <person name="Nazina T."/>
            <person name="Ivanova A."/>
            <person name="Parshina S."/>
            <person name="Kuever J."/>
            <person name="Muyzer G."/>
            <person name="Plugge C."/>
            <person name="Stams A."/>
            <person name="Woyke T."/>
        </authorList>
    </citation>
    <scope>NUCLEOTIDE SEQUENCE [LARGE SCALE GENOMIC DNA]</scope>
    <source>
        <strain evidence="2">DSM 6115 / VKM B-1805 / 17</strain>
    </source>
</reference>
<evidence type="ECO:0000313" key="1">
    <source>
        <dbReference type="EMBL" id="AEG14825.1"/>
    </source>
</evidence>
<keyword evidence="2" id="KW-1185">Reference proteome</keyword>
<dbReference type="AlphaFoldDB" id="A0AAU8PBW2"/>
<name>A0AAU8PBW2_DESK7</name>
<proteinExistence type="predicted"/>
<sequence>MDWPVKWKLSYICGKQLPYKNKGITPAKKYKRGHLAVAFLMVGPKGGMCEIG</sequence>
<organism evidence="1 2">
    <name type="scientific">Desulfofundulus kuznetsovii (strain DSM 6115 / VKM B-1805 / 17)</name>
    <name type="common">Desulfotomaculum kuznetsovii</name>
    <dbReference type="NCBI Taxonomy" id="760568"/>
    <lineage>
        <taxon>Bacteria</taxon>
        <taxon>Bacillati</taxon>
        <taxon>Bacillota</taxon>
        <taxon>Clostridia</taxon>
        <taxon>Eubacteriales</taxon>
        <taxon>Peptococcaceae</taxon>
        <taxon>Desulfofundulus</taxon>
    </lineage>
</organism>
<evidence type="ECO:0000313" key="2">
    <source>
        <dbReference type="Proteomes" id="UP000009229"/>
    </source>
</evidence>
<gene>
    <name evidence="1" type="ordered locus">Desku_1242</name>
</gene>
<dbReference type="Proteomes" id="UP000009229">
    <property type="component" value="Chromosome"/>
</dbReference>